<evidence type="ECO:0000313" key="2">
    <source>
        <dbReference type="EMBL" id="KAK9991235.1"/>
    </source>
</evidence>
<accession>A0AAW2BYW1</accession>
<feature type="domain" description="Reverse transcriptase zinc-binding" evidence="1">
    <location>
        <begin position="14"/>
        <end position="112"/>
    </location>
</feature>
<protein>
    <recommendedName>
        <fullName evidence="1">Reverse transcriptase zinc-binding domain-containing protein</fullName>
    </recommendedName>
</protein>
<comment type="caution">
    <text evidence="2">The sequence shown here is derived from an EMBL/GenBank/DDBJ whole genome shotgun (WGS) entry which is preliminary data.</text>
</comment>
<dbReference type="EMBL" id="JAZDWU010000009">
    <property type="protein sequence ID" value="KAK9991235.1"/>
    <property type="molecule type" value="Genomic_DNA"/>
</dbReference>
<proteinExistence type="predicted"/>
<organism evidence="2 3">
    <name type="scientific">Lithocarpus litseifolius</name>
    <dbReference type="NCBI Taxonomy" id="425828"/>
    <lineage>
        <taxon>Eukaryota</taxon>
        <taxon>Viridiplantae</taxon>
        <taxon>Streptophyta</taxon>
        <taxon>Embryophyta</taxon>
        <taxon>Tracheophyta</taxon>
        <taxon>Spermatophyta</taxon>
        <taxon>Magnoliopsida</taxon>
        <taxon>eudicotyledons</taxon>
        <taxon>Gunneridae</taxon>
        <taxon>Pentapetalae</taxon>
        <taxon>rosids</taxon>
        <taxon>fabids</taxon>
        <taxon>Fagales</taxon>
        <taxon>Fagaceae</taxon>
        <taxon>Lithocarpus</taxon>
    </lineage>
</organism>
<dbReference type="InterPro" id="IPR026960">
    <property type="entry name" value="RVT-Znf"/>
</dbReference>
<evidence type="ECO:0000313" key="3">
    <source>
        <dbReference type="Proteomes" id="UP001459277"/>
    </source>
</evidence>
<gene>
    <name evidence="2" type="ORF">SO802_026220</name>
</gene>
<dbReference type="AlphaFoldDB" id="A0AAW2BYW1"/>
<sequence length="185" mass="21746">MDSVYWKHSKDGNYTVKSAYKVARSLLKKEEWVEPSSSGRVGVNRVWAVLWRLRIPNKIKVFGWRACHDILPTRRNLKKKRVLLEDLFPFCSSFQESTIHVLWECKAAQDIWHGSTKALQKCGIGQTDFVALLEYLLDRLEKTEVELMMMQAWLIWNQRNRVVHGGQFLEPGWLNKRAAKLLEEF</sequence>
<name>A0AAW2BYW1_9ROSI</name>
<keyword evidence="3" id="KW-1185">Reference proteome</keyword>
<reference evidence="2 3" key="1">
    <citation type="submission" date="2024-01" db="EMBL/GenBank/DDBJ databases">
        <title>A telomere-to-telomere, gap-free genome of sweet tea (Lithocarpus litseifolius).</title>
        <authorList>
            <person name="Zhou J."/>
        </authorList>
    </citation>
    <scope>NUCLEOTIDE SEQUENCE [LARGE SCALE GENOMIC DNA]</scope>
    <source>
        <strain evidence="2">Zhou-2022a</strain>
        <tissue evidence="2">Leaf</tissue>
    </source>
</reference>
<dbReference type="Pfam" id="PF13966">
    <property type="entry name" value="zf-RVT"/>
    <property type="match status" value="1"/>
</dbReference>
<evidence type="ECO:0000259" key="1">
    <source>
        <dbReference type="Pfam" id="PF13966"/>
    </source>
</evidence>
<dbReference type="Proteomes" id="UP001459277">
    <property type="component" value="Unassembled WGS sequence"/>
</dbReference>